<evidence type="ECO:0000256" key="2">
    <source>
        <dbReference type="SAM" id="Phobius"/>
    </source>
</evidence>
<feature type="transmembrane region" description="Helical" evidence="2">
    <location>
        <begin position="124"/>
        <end position="148"/>
    </location>
</feature>
<comment type="caution">
    <text evidence="4">The sequence shown here is derived from an EMBL/GenBank/DDBJ whole genome shotgun (WGS) entry which is preliminary data.</text>
</comment>
<keyword evidence="2" id="KW-0812">Transmembrane</keyword>
<evidence type="ECO:0000313" key="4">
    <source>
        <dbReference type="EMBL" id="GJE96686.1"/>
    </source>
</evidence>
<dbReference type="Pfam" id="PF20153">
    <property type="entry name" value="DUF6535"/>
    <property type="match status" value="1"/>
</dbReference>
<sequence length="294" mass="32788">MGIFRNRTRAQRHTDATNTTGLSGWDGIEAHINDNDDDKMEGYSDDMDTLLVFAGLFSAILTAFVVQTYPLLQPSSTDITNQLLAANNRMLVQGFAAILTGVPSVPFASLLADDPSPFQPHTSARWINCLFFTSLVLSLAAALFAILIKQWIREYMEWSSPLSLPRENVLVRQWRFESWETWSIAAVISTVPAFLEIAMILFLIGVMILLWTLDDIVAICVTVVIAGFLLVVAIFTVLPVFFRRCPYKSPTAWALVLASHAVPHFAAFCLSWCTFYAAVMRKEWASGFSDKFGS</sequence>
<dbReference type="OrthoDB" id="3185525at2759"/>
<evidence type="ECO:0000313" key="5">
    <source>
        <dbReference type="Proteomes" id="UP000703269"/>
    </source>
</evidence>
<organism evidence="4 5">
    <name type="scientific">Phanerochaete sordida</name>
    <dbReference type="NCBI Taxonomy" id="48140"/>
    <lineage>
        <taxon>Eukaryota</taxon>
        <taxon>Fungi</taxon>
        <taxon>Dikarya</taxon>
        <taxon>Basidiomycota</taxon>
        <taxon>Agaricomycotina</taxon>
        <taxon>Agaricomycetes</taxon>
        <taxon>Polyporales</taxon>
        <taxon>Phanerochaetaceae</taxon>
        <taxon>Phanerochaete</taxon>
    </lineage>
</organism>
<dbReference type="InterPro" id="IPR045338">
    <property type="entry name" value="DUF6535"/>
</dbReference>
<feature type="transmembrane region" description="Helical" evidence="2">
    <location>
        <begin position="50"/>
        <end position="69"/>
    </location>
</feature>
<accession>A0A9P3LIM8</accession>
<dbReference type="EMBL" id="BPQB01000062">
    <property type="protein sequence ID" value="GJE96686.1"/>
    <property type="molecule type" value="Genomic_DNA"/>
</dbReference>
<name>A0A9P3LIM8_9APHY</name>
<feature type="transmembrane region" description="Helical" evidence="2">
    <location>
        <begin position="216"/>
        <end position="242"/>
    </location>
</feature>
<protein>
    <recommendedName>
        <fullName evidence="3">DUF6535 domain-containing protein</fullName>
    </recommendedName>
</protein>
<feature type="transmembrane region" description="Helical" evidence="2">
    <location>
        <begin position="254"/>
        <end position="279"/>
    </location>
</feature>
<keyword evidence="2" id="KW-0472">Membrane</keyword>
<feature type="region of interest" description="Disordered" evidence="1">
    <location>
        <begin position="1"/>
        <end position="21"/>
    </location>
</feature>
<evidence type="ECO:0000259" key="3">
    <source>
        <dbReference type="Pfam" id="PF20153"/>
    </source>
</evidence>
<dbReference type="Proteomes" id="UP000703269">
    <property type="component" value="Unassembled WGS sequence"/>
</dbReference>
<keyword evidence="2" id="KW-1133">Transmembrane helix</keyword>
<feature type="domain" description="DUF6535" evidence="3">
    <location>
        <begin position="25"/>
        <end position="212"/>
    </location>
</feature>
<feature type="transmembrane region" description="Helical" evidence="2">
    <location>
        <begin position="182"/>
        <end position="210"/>
    </location>
</feature>
<keyword evidence="5" id="KW-1185">Reference proteome</keyword>
<feature type="transmembrane region" description="Helical" evidence="2">
    <location>
        <begin position="90"/>
        <end position="112"/>
    </location>
</feature>
<feature type="compositionally biased region" description="Basic residues" evidence="1">
    <location>
        <begin position="1"/>
        <end position="11"/>
    </location>
</feature>
<proteinExistence type="predicted"/>
<reference evidence="4 5" key="1">
    <citation type="submission" date="2021-08" db="EMBL/GenBank/DDBJ databases">
        <title>Draft Genome Sequence of Phanerochaete sordida strain YK-624.</title>
        <authorList>
            <person name="Mori T."/>
            <person name="Dohra H."/>
            <person name="Suzuki T."/>
            <person name="Kawagishi H."/>
            <person name="Hirai H."/>
        </authorList>
    </citation>
    <scope>NUCLEOTIDE SEQUENCE [LARGE SCALE GENOMIC DNA]</scope>
    <source>
        <strain evidence="4 5">YK-624</strain>
    </source>
</reference>
<dbReference type="AlphaFoldDB" id="A0A9P3LIM8"/>
<evidence type="ECO:0000256" key="1">
    <source>
        <dbReference type="SAM" id="MobiDB-lite"/>
    </source>
</evidence>
<gene>
    <name evidence="4" type="ORF">PsYK624_128890</name>
</gene>